<protein>
    <recommendedName>
        <fullName evidence="1">RNase H type-1 domain-containing protein</fullName>
    </recommendedName>
</protein>
<organism evidence="2 3">
    <name type="scientific">Gossypium lobatum</name>
    <dbReference type="NCBI Taxonomy" id="34289"/>
    <lineage>
        <taxon>Eukaryota</taxon>
        <taxon>Viridiplantae</taxon>
        <taxon>Streptophyta</taxon>
        <taxon>Embryophyta</taxon>
        <taxon>Tracheophyta</taxon>
        <taxon>Spermatophyta</taxon>
        <taxon>Magnoliopsida</taxon>
        <taxon>eudicotyledons</taxon>
        <taxon>Gunneridae</taxon>
        <taxon>Pentapetalae</taxon>
        <taxon>rosids</taxon>
        <taxon>malvids</taxon>
        <taxon>Malvales</taxon>
        <taxon>Malvaceae</taxon>
        <taxon>Malvoideae</taxon>
        <taxon>Gossypium</taxon>
    </lineage>
</organism>
<accession>A0A7J8MGU2</accession>
<dbReference type="GO" id="GO:0004523">
    <property type="term" value="F:RNA-DNA hybrid ribonuclease activity"/>
    <property type="evidence" value="ECO:0007669"/>
    <property type="project" value="InterPro"/>
</dbReference>
<dbReference type="GO" id="GO:0003676">
    <property type="term" value="F:nucleic acid binding"/>
    <property type="evidence" value="ECO:0007669"/>
    <property type="project" value="InterPro"/>
</dbReference>
<evidence type="ECO:0000313" key="2">
    <source>
        <dbReference type="EMBL" id="MBA0563820.1"/>
    </source>
</evidence>
<gene>
    <name evidence="2" type="ORF">Golob_008782</name>
</gene>
<name>A0A7J8MGU2_9ROSI</name>
<reference evidence="2 3" key="1">
    <citation type="journal article" date="2019" name="Genome Biol. Evol.">
        <title>Insights into the evolution of the New World diploid cottons (Gossypium, subgenus Houzingenia) based on genome sequencing.</title>
        <authorList>
            <person name="Grover C.E."/>
            <person name="Arick M.A. 2nd"/>
            <person name="Thrash A."/>
            <person name="Conover J.L."/>
            <person name="Sanders W.S."/>
            <person name="Peterson D.G."/>
            <person name="Frelichowski J.E."/>
            <person name="Scheffler J.A."/>
            <person name="Scheffler B.E."/>
            <person name="Wendel J.F."/>
        </authorList>
    </citation>
    <scope>NUCLEOTIDE SEQUENCE [LARGE SCALE GENOMIC DNA]</scope>
    <source>
        <strain evidence="2">157</strain>
        <tissue evidence="2">Leaf</tissue>
    </source>
</reference>
<evidence type="ECO:0000259" key="1">
    <source>
        <dbReference type="Pfam" id="PF13456"/>
    </source>
</evidence>
<feature type="non-terminal residue" evidence="2">
    <location>
        <position position="1"/>
    </location>
</feature>
<keyword evidence="3" id="KW-1185">Reference proteome</keyword>
<dbReference type="InterPro" id="IPR002156">
    <property type="entry name" value="RNaseH_domain"/>
</dbReference>
<proteinExistence type="predicted"/>
<dbReference type="Proteomes" id="UP000593572">
    <property type="component" value="Unassembled WGS sequence"/>
</dbReference>
<dbReference type="EMBL" id="JABEZX010000008">
    <property type="protein sequence ID" value="MBA0563820.1"/>
    <property type="molecule type" value="Genomic_DNA"/>
</dbReference>
<feature type="domain" description="RNase H type-1" evidence="1">
    <location>
        <begin position="10"/>
        <end position="67"/>
    </location>
</feature>
<dbReference type="AlphaFoldDB" id="A0A7J8MGU2"/>
<sequence>DHTTTKWAELSEGITLARSFNFNKVIFESDCASLVNSFRRHHEDITVLRHRIKETRGMIKLFVKADVK</sequence>
<dbReference type="Pfam" id="PF13456">
    <property type="entry name" value="RVT_3"/>
    <property type="match status" value="1"/>
</dbReference>
<comment type="caution">
    <text evidence="2">The sequence shown here is derived from an EMBL/GenBank/DDBJ whole genome shotgun (WGS) entry which is preliminary data.</text>
</comment>
<evidence type="ECO:0000313" key="3">
    <source>
        <dbReference type="Proteomes" id="UP000593572"/>
    </source>
</evidence>